<organism evidence="1 2">
    <name type="scientific">Rhizobium subbaraonis</name>
    <dbReference type="NCBI Taxonomy" id="908946"/>
    <lineage>
        <taxon>Bacteria</taxon>
        <taxon>Pseudomonadati</taxon>
        <taxon>Pseudomonadota</taxon>
        <taxon>Alphaproteobacteria</taxon>
        <taxon>Hyphomicrobiales</taxon>
        <taxon>Rhizobiaceae</taxon>
        <taxon>Rhizobium/Agrobacterium group</taxon>
        <taxon>Rhizobium</taxon>
    </lineage>
</organism>
<name>A0A285V298_9HYPH</name>
<protein>
    <submittedName>
        <fullName evidence="1">Uncharacterized protein</fullName>
    </submittedName>
</protein>
<reference evidence="1 2" key="1">
    <citation type="submission" date="2017-08" db="EMBL/GenBank/DDBJ databases">
        <authorList>
            <person name="de Groot N.N."/>
        </authorList>
    </citation>
    <scope>NUCLEOTIDE SEQUENCE [LARGE SCALE GENOMIC DNA]</scope>
    <source>
        <strain evidence="1 2">JC85</strain>
    </source>
</reference>
<dbReference type="Proteomes" id="UP000219167">
    <property type="component" value="Unassembled WGS sequence"/>
</dbReference>
<sequence>MQAKHVRRFIAPVVASFLATTASGQEEPLHPPLEQQAFSLDPEDGCFRYSGTAFDFVGRFRAGAYVSVTMDNPERFPAMDAPEYKAPGSASWFGPLPESRNYGITFTPSYLHGSSDRVEICGRMSPPT</sequence>
<keyword evidence="2" id="KW-1185">Reference proteome</keyword>
<gene>
    <name evidence="1" type="ORF">SAMN05892877_14123</name>
</gene>
<evidence type="ECO:0000313" key="2">
    <source>
        <dbReference type="Proteomes" id="UP000219167"/>
    </source>
</evidence>
<dbReference type="RefSeq" id="WP_097143318.1">
    <property type="nucleotide sequence ID" value="NZ_OBQD01000041.1"/>
</dbReference>
<dbReference type="OrthoDB" id="8410270at2"/>
<accession>A0A285V298</accession>
<proteinExistence type="predicted"/>
<dbReference type="AlphaFoldDB" id="A0A285V298"/>
<dbReference type="EMBL" id="OBQD01000041">
    <property type="protein sequence ID" value="SOC48179.1"/>
    <property type="molecule type" value="Genomic_DNA"/>
</dbReference>
<evidence type="ECO:0000313" key="1">
    <source>
        <dbReference type="EMBL" id="SOC48179.1"/>
    </source>
</evidence>